<dbReference type="Proteomes" id="UP001159405">
    <property type="component" value="Unassembled WGS sequence"/>
</dbReference>
<gene>
    <name evidence="2" type="ORF">PLOB_00018530</name>
</gene>
<protein>
    <submittedName>
        <fullName evidence="2">Uncharacterized protein</fullName>
    </submittedName>
</protein>
<sequence length="319" mass="36435">MHYYQVKRCQSKVSELESVRTPSKQFLSETKRKRRMKSRRKTPSLIQSENSEKLEDRFVKPRTSWKRKHETTEACAEIHGATESDKRPCLDGMWVSLVGTASFEQLKNYVTCSKKAKKVLPSVVNKEVAKFEESTDNAVRSVKVLYCKGLISKEKYKSVRQSLYMKSDGNSARTSYIKVSGVKVPKILTYETVISDYFTNLNRFEKRNNLFFCGNLGEDEQVEGAFRQLEDFLLELANLYIHVDKVLSKEGSPFFRNFNEASYHFKVAIGADGAPFGKDDEATTWLLSFINVGEQIASHNENFLLAGANCSESHVVKKL</sequence>
<organism evidence="2 3">
    <name type="scientific">Porites lobata</name>
    <dbReference type="NCBI Taxonomy" id="104759"/>
    <lineage>
        <taxon>Eukaryota</taxon>
        <taxon>Metazoa</taxon>
        <taxon>Cnidaria</taxon>
        <taxon>Anthozoa</taxon>
        <taxon>Hexacorallia</taxon>
        <taxon>Scleractinia</taxon>
        <taxon>Fungiina</taxon>
        <taxon>Poritidae</taxon>
        <taxon>Porites</taxon>
    </lineage>
</organism>
<name>A0ABN8RC37_9CNID</name>
<evidence type="ECO:0000256" key="1">
    <source>
        <dbReference type="SAM" id="MobiDB-lite"/>
    </source>
</evidence>
<dbReference type="EMBL" id="CALNXK010000218">
    <property type="protein sequence ID" value="CAH3176861.1"/>
    <property type="molecule type" value="Genomic_DNA"/>
</dbReference>
<reference evidence="2 3" key="1">
    <citation type="submission" date="2022-05" db="EMBL/GenBank/DDBJ databases">
        <authorList>
            <consortium name="Genoscope - CEA"/>
            <person name="William W."/>
        </authorList>
    </citation>
    <scope>NUCLEOTIDE SEQUENCE [LARGE SCALE GENOMIC DNA]</scope>
</reference>
<evidence type="ECO:0000313" key="3">
    <source>
        <dbReference type="Proteomes" id="UP001159405"/>
    </source>
</evidence>
<proteinExistence type="predicted"/>
<feature type="compositionally biased region" description="Basic residues" evidence="1">
    <location>
        <begin position="31"/>
        <end position="42"/>
    </location>
</feature>
<accession>A0ABN8RC37</accession>
<keyword evidence="3" id="KW-1185">Reference proteome</keyword>
<evidence type="ECO:0000313" key="2">
    <source>
        <dbReference type="EMBL" id="CAH3176861.1"/>
    </source>
</evidence>
<feature type="region of interest" description="Disordered" evidence="1">
    <location>
        <begin position="20"/>
        <end position="51"/>
    </location>
</feature>
<comment type="caution">
    <text evidence="2">The sequence shown here is derived from an EMBL/GenBank/DDBJ whole genome shotgun (WGS) entry which is preliminary data.</text>
</comment>